<dbReference type="InterPro" id="IPR008266">
    <property type="entry name" value="Tyr_kinase_AS"/>
</dbReference>
<protein>
    <submittedName>
        <fullName evidence="5">Unplaced genomic scaffold scaffold_1710, whole genome shotgun sequence</fullName>
    </submittedName>
</protein>
<dbReference type="GO" id="GO:0043657">
    <property type="term" value="C:host cell"/>
    <property type="evidence" value="ECO:0007669"/>
    <property type="project" value="UniProtKB-SubCell"/>
</dbReference>
<dbReference type="Pfam" id="PF20147">
    <property type="entry name" value="Crinkler"/>
    <property type="match status" value="2"/>
</dbReference>
<feature type="domain" description="Crinkler effector protein N-terminal" evidence="4">
    <location>
        <begin position="127"/>
        <end position="224"/>
    </location>
</feature>
<dbReference type="Gene3D" id="1.10.510.10">
    <property type="entry name" value="Transferase(Phosphotransferase) domain 1"/>
    <property type="match status" value="1"/>
</dbReference>
<feature type="domain" description="Crinkler effector protein N-terminal" evidence="4">
    <location>
        <begin position="6"/>
        <end position="106"/>
    </location>
</feature>
<dbReference type="EMBL" id="KN826532">
    <property type="protein sequence ID" value="KIK78612.1"/>
    <property type="molecule type" value="Genomic_DNA"/>
</dbReference>
<comment type="subcellular location">
    <subcellularLocation>
        <location evidence="1">Host cell</location>
    </subcellularLocation>
    <subcellularLocation>
        <location evidence="2">Secreted</location>
    </subcellularLocation>
</comment>
<dbReference type="Proteomes" id="UP000054538">
    <property type="component" value="Unassembled WGS sequence"/>
</dbReference>
<proteinExistence type="predicted"/>
<accession>A0A0D0C657</accession>
<evidence type="ECO:0000313" key="6">
    <source>
        <dbReference type="Proteomes" id="UP000054538"/>
    </source>
</evidence>
<evidence type="ECO:0000256" key="3">
    <source>
        <dbReference type="ARBA" id="ARBA00022525"/>
    </source>
</evidence>
<dbReference type="OrthoDB" id="4062651at2759"/>
<keyword evidence="6" id="KW-1185">Reference proteome</keyword>
<dbReference type="PROSITE" id="PS00109">
    <property type="entry name" value="PROTEIN_KINASE_TYR"/>
    <property type="match status" value="1"/>
</dbReference>
<evidence type="ECO:0000313" key="5">
    <source>
        <dbReference type="EMBL" id="KIK78612.1"/>
    </source>
</evidence>
<reference evidence="6" key="2">
    <citation type="submission" date="2015-01" db="EMBL/GenBank/DDBJ databases">
        <title>Evolutionary Origins and Diversification of the Mycorrhizal Mutualists.</title>
        <authorList>
            <consortium name="DOE Joint Genome Institute"/>
            <consortium name="Mycorrhizal Genomics Consortium"/>
            <person name="Kohler A."/>
            <person name="Kuo A."/>
            <person name="Nagy L.G."/>
            <person name="Floudas D."/>
            <person name="Copeland A."/>
            <person name="Barry K.W."/>
            <person name="Cichocki N."/>
            <person name="Veneault-Fourrey C."/>
            <person name="LaButti K."/>
            <person name="Lindquist E.A."/>
            <person name="Lipzen A."/>
            <person name="Lundell T."/>
            <person name="Morin E."/>
            <person name="Murat C."/>
            <person name="Riley R."/>
            <person name="Ohm R."/>
            <person name="Sun H."/>
            <person name="Tunlid A."/>
            <person name="Henrissat B."/>
            <person name="Grigoriev I.V."/>
            <person name="Hibbett D.S."/>
            <person name="Martin F."/>
        </authorList>
    </citation>
    <scope>NUCLEOTIDE SEQUENCE [LARGE SCALE GENOMIC DNA]</scope>
    <source>
        <strain evidence="6">Ve08.2h10</strain>
    </source>
</reference>
<dbReference type="AlphaFoldDB" id="A0A0D0C657"/>
<dbReference type="HOGENOM" id="CLU_013871_2_3_1"/>
<sequence>MDSGILELECWVHGDDVQRTFFVEISSTNTVAALKKAIKNEKPVKFRDVDADALDLYPFPLPDDDKHLEDALNQWQSNDNHQRLISRRKLSLCFPKSDEGKWLIIVKAPSSASRIISVTNVVPDIILNCWVRGHKIGRVFPVKISSTETVAALKKAIKNKKPVDFRDVDADALALRKVSVLVDSDLKETSQALSLHEDVLGPLQTLSDIFTELPLQGHLHIVVEPLLPNRPRQPPLQYPMHPSQPVEAERDIFLHKKGSKAPSEFGRHLAFSKEQKRSDLAIHCNRPPSAAEVVPATLLHPVFGQFLDDCETHEITKEDSSLTRELSAAMSTFYSDEASRAQAVRDVFAKGGIRFSSTEIEGTEYITDGDISLDGYRFFIAEFKNEVGCTGAEPYAQASLHYLEATRRYAATMGHSALPCFIVLAFGPYLAFAGASWNLRPVVQVLSTTLPMHYHSSDTKMRTTVARHLGSLKKAIGTLEEHYRDLSHRARPDSMPYSQLFPYPTSFTCRQHGTQQNFKYSHQLFSEKLLFFGSLASTDAICIKFVRRYSQQVHLRCASMGCAPALLGFESIPGGWFMVVMDALPSDYVCLDNFQASDGCLGRIKDQLIQLHGDGFVHGDIRSTNIVVSKDETKFMILDFDWAGKFGETRYPMNVNTTEIHRPEGVIDGALIHAGHDIAMLDFIAGWSQNVPGTR</sequence>
<name>A0A0D0C657_9AGAM</name>
<dbReference type="InterPro" id="IPR045379">
    <property type="entry name" value="Crinkler_N"/>
</dbReference>
<evidence type="ECO:0000256" key="1">
    <source>
        <dbReference type="ARBA" id="ARBA00004340"/>
    </source>
</evidence>
<reference evidence="5 6" key="1">
    <citation type="submission" date="2014-04" db="EMBL/GenBank/DDBJ databases">
        <authorList>
            <consortium name="DOE Joint Genome Institute"/>
            <person name="Kuo A."/>
            <person name="Kohler A."/>
            <person name="Jargeat P."/>
            <person name="Nagy L.G."/>
            <person name="Floudas D."/>
            <person name="Copeland A."/>
            <person name="Barry K.W."/>
            <person name="Cichocki N."/>
            <person name="Veneault-Fourrey C."/>
            <person name="LaButti K."/>
            <person name="Lindquist E.A."/>
            <person name="Lipzen A."/>
            <person name="Lundell T."/>
            <person name="Morin E."/>
            <person name="Murat C."/>
            <person name="Sun H."/>
            <person name="Tunlid A."/>
            <person name="Henrissat B."/>
            <person name="Grigoriev I.V."/>
            <person name="Hibbett D.S."/>
            <person name="Martin F."/>
            <person name="Nordberg H.P."/>
            <person name="Cantor M.N."/>
            <person name="Hua S.X."/>
        </authorList>
    </citation>
    <scope>NUCLEOTIDE SEQUENCE [LARGE SCALE GENOMIC DNA]</scope>
    <source>
        <strain evidence="5 6">Ve08.2h10</strain>
    </source>
</reference>
<dbReference type="GO" id="GO:0005576">
    <property type="term" value="C:extracellular region"/>
    <property type="evidence" value="ECO:0007669"/>
    <property type="project" value="UniProtKB-SubCell"/>
</dbReference>
<dbReference type="InterPro" id="IPR011009">
    <property type="entry name" value="Kinase-like_dom_sf"/>
</dbReference>
<dbReference type="InParanoid" id="A0A0D0C657"/>
<gene>
    <name evidence="5" type="ORF">PAXRUDRAFT_16777</name>
</gene>
<dbReference type="STRING" id="930991.A0A0D0C657"/>
<evidence type="ECO:0000259" key="4">
    <source>
        <dbReference type="Pfam" id="PF20147"/>
    </source>
</evidence>
<evidence type="ECO:0000256" key="2">
    <source>
        <dbReference type="ARBA" id="ARBA00004613"/>
    </source>
</evidence>
<dbReference type="GO" id="GO:0004672">
    <property type="term" value="F:protein kinase activity"/>
    <property type="evidence" value="ECO:0007669"/>
    <property type="project" value="InterPro"/>
</dbReference>
<dbReference type="SUPFAM" id="SSF56112">
    <property type="entry name" value="Protein kinase-like (PK-like)"/>
    <property type="match status" value="1"/>
</dbReference>
<organism evidence="5 6">
    <name type="scientific">Paxillus rubicundulus Ve08.2h10</name>
    <dbReference type="NCBI Taxonomy" id="930991"/>
    <lineage>
        <taxon>Eukaryota</taxon>
        <taxon>Fungi</taxon>
        <taxon>Dikarya</taxon>
        <taxon>Basidiomycota</taxon>
        <taxon>Agaricomycotina</taxon>
        <taxon>Agaricomycetes</taxon>
        <taxon>Agaricomycetidae</taxon>
        <taxon>Boletales</taxon>
        <taxon>Paxilineae</taxon>
        <taxon>Paxillaceae</taxon>
        <taxon>Paxillus</taxon>
    </lineage>
</organism>
<keyword evidence="3" id="KW-0964">Secreted</keyword>